<keyword evidence="2 3" id="KW-0040">ANK repeat</keyword>
<dbReference type="PANTHER" id="PTHR24171:SF9">
    <property type="entry name" value="ANKYRIN REPEAT DOMAIN-CONTAINING PROTEIN 39"/>
    <property type="match status" value="1"/>
</dbReference>
<dbReference type="SMART" id="SM00248">
    <property type="entry name" value="ANK"/>
    <property type="match status" value="7"/>
</dbReference>
<name>A0A8W8L8R1_MAGGI</name>
<keyword evidence="6" id="KW-1185">Reference proteome</keyword>
<dbReference type="Gene3D" id="1.10.750.20">
    <property type="entry name" value="SOCS box"/>
    <property type="match status" value="1"/>
</dbReference>
<dbReference type="Pfam" id="PF12796">
    <property type="entry name" value="Ank_2"/>
    <property type="match status" value="2"/>
</dbReference>
<dbReference type="Gene3D" id="1.25.40.20">
    <property type="entry name" value="Ankyrin repeat-containing domain"/>
    <property type="match status" value="1"/>
</dbReference>
<proteinExistence type="predicted"/>
<feature type="repeat" description="ANK" evidence="3">
    <location>
        <begin position="245"/>
        <end position="277"/>
    </location>
</feature>
<reference evidence="5" key="1">
    <citation type="submission" date="2022-08" db="UniProtKB">
        <authorList>
            <consortium name="EnsemblMetazoa"/>
        </authorList>
    </citation>
    <scope>IDENTIFICATION</scope>
    <source>
        <strain evidence="5">05x7-T-G4-1.051#20</strain>
    </source>
</reference>
<evidence type="ECO:0000313" key="6">
    <source>
        <dbReference type="Proteomes" id="UP000005408"/>
    </source>
</evidence>
<protein>
    <recommendedName>
        <fullName evidence="4">SOCS box domain-containing protein</fullName>
    </recommendedName>
</protein>
<evidence type="ECO:0000259" key="4">
    <source>
        <dbReference type="PROSITE" id="PS50225"/>
    </source>
</evidence>
<dbReference type="EnsemblMetazoa" id="G27185.3">
    <property type="protein sequence ID" value="G27185.3:cds"/>
    <property type="gene ID" value="G27185"/>
</dbReference>
<dbReference type="Proteomes" id="UP000005408">
    <property type="component" value="Unassembled WGS sequence"/>
</dbReference>
<sequence length="392" mass="43345">MLFKEKLYLVWSSDSSAISLNESSNMELVNPYATREEAVSALQHCVTRGFTDVIDPILKTHFKTSKLSDAPSECVELLTCVAKSGSLDVLQRLLGHVDPEFLETAYSHRTLATKLLTVAVTNGNYSVCGALVARGGDPNGHINGTTLLHTAVSRGHEKVLDALVEGGADLTLKDRRGENLISSVIMSNIKNKVNLVSRLVSGGVDPKSAGDNGKQPIHVAAAHSADVISRLVELDCDVNQPDVVHSDTPLHIACCRCNEKSIETLIKIGAKFNLTNNEGETPLAKLIKFATNTVDFHSKLRMKLARQLIKYGFVCKQKNSERTNKRKIGRDKVIELYQRLQKEPREVSSLQHLSRLVISANLQPKTLRKAVFSLDIPHHLKDYLMFPDFRFS</sequence>
<evidence type="ECO:0000313" key="5">
    <source>
        <dbReference type="EnsemblMetazoa" id="G27185.3:cds"/>
    </source>
</evidence>
<feature type="domain" description="SOCS box" evidence="4">
    <location>
        <begin position="335"/>
        <end position="390"/>
    </location>
</feature>
<dbReference type="SUPFAM" id="SSF158235">
    <property type="entry name" value="SOCS box-like"/>
    <property type="match status" value="1"/>
</dbReference>
<dbReference type="InterPro" id="IPR001496">
    <property type="entry name" value="SOCS_box"/>
</dbReference>
<dbReference type="AlphaFoldDB" id="A0A8W8L8R1"/>
<dbReference type="Pfam" id="PF07525">
    <property type="entry name" value="SOCS_box"/>
    <property type="match status" value="1"/>
</dbReference>
<evidence type="ECO:0000256" key="3">
    <source>
        <dbReference type="PROSITE-ProRule" id="PRU00023"/>
    </source>
</evidence>
<evidence type="ECO:0000256" key="2">
    <source>
        <dbReference type="ARBA" id="ARBA00023043"/>
    </source>
</evidence>
<accession>A0A8W8L8R1</accession>
<dbReference type="PANTHER" id="PTHR24171">
    <property type="entry name" value="ANKYRIN REPEAT DOMAIN-CONTAINING PROTEIN 39-RELATED"/>
    <property type="match status" value="1"/>
</dbReference>
<dbReference type="PROSITE" id="PS50088">
    <property type="entry name" value="ANK_REPEAT"/>
    <property type="match status" value="2"/>
</dbReference>
<dbReference type="CDD" id="cd03587">
    <property type="entry name" value="SOCS"/>
    <property type="match status" value="1"/>
</dbReference>
<keyword evidence="1" id="KW-0677">Repeat</keyword>
<dbReference type="PROSITE" id="PS50225">
    <property type="entry name" value="SOCS"/>
    <property type="match status" value="1"/>
</dbReference>
<dbReference type="SUPFAM" id="SSF48403">
    <property type="entry name" value="Ankyrin repeat"/>
    <property type="match status" value="1"/>
</dbReference>
<feature type="repeat" description="ANK" evidence="3">
    <location>
        <begin position="143"/>
        <end position="175"/>
    </location>
</feature>
<dbReference type="InterPro" id="IPR036036">
    <property type="entry name" value="SOCS_box-like_dom_sf"/>
</dbReference>
<dbReference type="SMART" id="SM00969">
    <property type="entry name" value="SOCS_box"/>
    <property type="match status" value="1"/>
</dbReference>
<dbReference type="GO" id="GO:0035556">
    <property type="term" value="P:intracellular signal transduction"/>
    <property type="evidence" value="ECO:0007669"/>
    <property type="project" value="InterPro"/>
</dbReference>
<dbReference type="PROSITE" id="PS50297">
    <property type="entry name" value="ANK_REP_REGION"/>
    <property type="match status" value="2"/>
</dbReference>
<dbReference type="InterPro" id="IPR036770">
    <property type="entry name" value="Ankyrin_rpt-contain_sf"/>
</dbReference>
<dbReference type="InterPro" id="IPR002110">
    <property type="entry name" value="Ankyrin_rpt"/>
</dbReference>
<evidence type="ECO:0000256" key="1">
    <source>
        <dbReference type="ARBA" id="ARBA00022737"/>
    </source>
</evidence>
<organism evidence="5 6">
    <name type="scientific">Magallana gigas</name>
    <name type="common">Pacific oyster</name>
    <name type="synonym">Crassostrea gigas</name>
    <dbReference type="NCBI Taxonomy" id="29159"/>
    <lineage>
        <taxon>Eukaryota</taxon>
        <taxon>Metazoa</taxon>
        <taxon>Spiralia</taxon>
        <taxon>Lophotrochozoa</taxon>
        <taxon>Mollusca</taxon>
        <taxon>Bivalvia</taxon>
        <taxon>Autobranchia</taxon>
        <taxon>Pteriomorphia</taxon>
        <taxon>Ostreida</taxon>
        <taxon>Ostreoidea</taxon>
        <taxon>Ostreidae</taxon>
        <taxon>Magallana</taxon>
    </lineage>
</organism>